<protein>
    <submittedName>
        <fullName evidence="3">Uncharacterized protein</fullName>
    </submittedName>
</protein>
<dbReference type="Proteomes" id="UP000232323">
    <property type="component" value="Unassembled WGS sequence"/>
</dbReference>
<reference evidence="3 4" key="1">
    <citation type="submission" date="2017-08" db="EMBL/GenBank/DDBJ databases">
        <title>Acidophilic green algal genome provides insights into adaptation to an acidic environment.</title>
        <authorList>
            <person name="Hirooka S."/>
            <person name="Hirose Y."/>
            <person name="Kanesaki Y."/>
            <person name="Higuchi S."/>
            <person name="Fujiwara T."/>
            <person name="Onuma R."/>
            <person name="Era A."/>
            <person name="Ohbayashi R."/>
            <person name="Uzuka A."/>
            <person name="Nozaki H."/>
            <person name="Yoshikawa H."/>
            <person name="Miyagishima S.Y."/>
        </authorList>
    </citation>
    <scope>NUCLEOTIDE SEQUENCE [LARGE SCALE GENOMIC DNA]</scope>
    <source>
        <strain evidence="3 4">NIES-2499</strain>
    </source>
</reference>
<keyword evidence="2" id="KW-0812">Transmembrane</keyword>
<organism evidence="3 4">
    <name type="scientific">Chlamydomonas eustigma</name>
    <dbReference type="NCBI Taxonomy" id="1157962"/>
    <lineage>
        <taxon>Eukaryota</taxon>
        <taxon>Viridiplantae</taxon>
        <taxon>Chlorophyta</taxon>
        <taxon>core chlorophytes</taxon>
        <taxon>Chlorophyceae</taxon>
        <taxon>CS clade</taxon>
        <taxon>Chlamydomonadales</taxon>
        <taxon>Chlamydomonadaceae</taxon>
        <taxon>Chlamydomonas</taxon>
    </lineage>
</organism>
<feature type="compositionally biased region" description="Polar residues" evidence="1">
    <location>
        <begin position="110"/>
        <end position="139"/>
    </location>
</feature>
<feature type="transmembrane region" description="Helical" evidence="2">
    <location>
        <begin position="179"/>
        <end position="200"/>
    </location>
</feature>
<dbReference type="AlphaFoldDB" id="A0A250XL63"/>
<evidence type="ECO:0000313" key="4">
    <source>
        <dbReference type="Proteomes" id="UP000232323"/>
    </source>
</evidence>
<sequence length="211" mass="22495">MMLKSQIGYACQGHKLATHSKHGSRVVVHQYSGKTEPFNENVAQVKRLISRDRKEFLGNSNDILDKYATEFGDGTAVEQPESVSSSSSNPFLSSSSTPAISSAAPVQPTGGVSSSPQKLDNPFKSSLPSSNPFGASSSAPPKPFKQSIEPKGLTPDMSPDPFMKETPFDLLKSIGLTQIFIVVSFSLIIGLMLATFYVVLNAGGIRLAGLD</sequence>
<evidence type="ECO:0000313" key="3">
    <source>
        <dbReference type="EMBL" id="GAX83632.1"/>
    </source>
</evidence>
<evidence type="ECO:0000256" key="1">
    <source>
        <dbReference type="SAM" id="MobiDB-lite"/>
    </source>
</evidence>
<feature type="compositionally biased region" description="Low complexity" evidence="1">
    <location>
        <begin position="82"/>
        <end position="105"/>
    </location>
</feature>
<gene>
    <name evidence="3" type="ORF">CEUSTIGMA_g11056.t1</name>
</gene>
<accession>A0A250XL63</accession>
<name>A0A250XL63_9CHLO</name>
<feature type="region of interest" description="Disordered" evidence="1">
    <location>
        <begin position="75"/>
        <end position="160"/>
    </location>
</feature>
<dbReference type="STRING" id="1157962.A0A250XL63"/>
<keyword evidence="4" id="KW-1185">Reference proteome</keyword>
<keyword evidence="2" id="KW-1133">Transmembrane helix</keyword>
<comment type="caution">
    <text evidence="3">The sequence shown here is derived from an EMBL/GenBank/DDBJ whole genome shotgun (WGS) entry which is preliminary data.</text>
</comment>
<dbReference type="EMBL" id="BEGY01000103">
    <property type="protein sequence ID" value="GAX83632.1"/>
    <property type="molecule type" value="Genomic_DNA"/>
</dbReference>
<proteinExistence type="predicted"/>
<dbReference type="OrthoDB" id="515160at2759"/>
<keyword evidence="2" id="KW-0472">Membrane</keyword>
<evidence type="ECO:0000256" key="2">
    <source>
        <dbReference type="SAM" id="Phobius"/>
    </source>
</evidence>